<keyword evidence="7" id="KW-0343">GTPase activation</keyword>
<feature type="compositionally biased region" description="Basic and acidic residues" evidence="24">
    <location>
        <begin position="536"/>
        <end position="575"/>
    </location>
</feature>
<dbReference type="GO" id="GO:0007264">
    <property type="term" value="P:small GTPase-mediated signal transduction"/>
    <property type="evidence" value="ECO:0007669"/>
    <property type="project" value="InterPro"/>
</dbReference>
<dbReference type="GO" id="GO:0005634">
    <property type="term" value="C:nucleus"/>
    <property type="evidence" value="ECO:0007669"/>
    <property type="project" value="UniProtKB-SubCell"/>
</dbReference>
<dbReference type="SMART" id="SM00324">
    <property type="entry name" value="RhoGAP"/>
    <property type="match status" value="1"/>
</dbReference>
<dbReference type="FunFam" id="1.10.555.10:FF:000027">
    <property type="entry name" value="RalA-binding protein 1"/>
    <property type="match status" value="1"/>
</dbReference>
<keyword evidence="27" id="KW-1185">Reference proteome</keyword>
<evidence type="ECO:0000256" key="15">
    <source>
        <dbReference type="ARBA" id="ARBA00023212"/>
    </source>
</evidence>
<keyword evidence="15" id="KW-0206">Cytoskeleton</keyword>
<feature type="coiled-coil region" evidence="23">
    <location>
        <begin position="375"/>
        <end position="451"/>
    </location>
</feature>
<dbReference type="GO" id="GO:0008559">
    <property type="term" value="F:ABC-type xenobiotic transporter activity"/>
    <property type="evidence" value="ECO:0007669"/>
    <property type="project" value="UniProtKB-EC"/>
</dbReference>
<evidence type="ECO:0000313" key="26">
    <source>
        <dbReference type="Ensembl" id="ENSEBUP00000003116.1"/>
    </source>
</evidence>
<comment type="catalytic activity">
    <reaction evidence="20">
        <text>an S-substituted glutathione(in) + ATP + H2O = an S-substituted glutathione(out) + ADP + phosphate + H(+)</text>
        <dbReference type="Rhea" id="RHEA:19121"/>
        <dbReference type="ChEBI" id="CHEBI:15377"/>
        <dbReference type="ChEBI" id="CHEBI:15378"/>
        <dbReference type="ChEBI" id="CHEBI:30616"/>
        <dbReference type="ChEBI" id="CHEBI:43474"/>
        <dbReference type="ChEBI" id="CHEBI:90779"/>
        <dbReference type="ChEBI" id="CHEBI:456216"/>
        <dbReference type="EC" id="7.6.2.3"/>
    </reaction>
    <physiologicalReaction direction="left-to-right" evidence="20">
        <dbReference type="Rhea" id="RHEA:19122"/>
    </physiologicalReaction>
</comment>
<comment type="catalytic activity">
    <reaction evidence="18">
        <text>ATP + H2O + xenobioticSide 1 = ADP + phosphate + xenobioticSide 2.</text>
        <dbReference type="EC" id="7.6.2.2"/>
    </reaction>
</comment>
<evidence type="ECO:0000256" key="7">
    <source>
        <dbReference type="ARBA" id="ARBA00022468"/>
    </source>
</evidence>
<feature type="region of interest" description="Disordered" evidence="24">
    <location>
        <begin position="1"/>
        <end position="43"/>
    </location>
</feature>
<dbReference type="InterPro" id="IPR049041">
    <property type="entry name" value="RalBP1-like_Ral-bd"/>
</dbReference>
<evidence type="ECO:0000256" key="24">
    <source>
        <dbReference type="SAM" id="MobiDB-lite"/>
    </source>
</evidence>
<keyword evidence="10" id="KW-0547">Nucleotide-binding</keyword>
<dbReference type="Proteomes" id="UP000694388">
    <property type="component" value="Unplaced"/>
</dbReference>
<evidence type="ECO:0000256" key="22">
    <source>
        <dbReference type="ARBA" id="ARBA00079271"/>
    </source>
</evidence>
<evidence type="ECO:0000256" key="8">
    <source>
        <dbReference type="ARBA" id="ARBA00022475"/>
    </source>
</evidence>
<dbReference type="Pfam" id="PF00620">
    <property type="entry name" value="RhoGAP"/>
    <property type="match status" value="1"/>
</dbReference>
<evidence type="ECO:0000256" key="1">
    <source>
        <dbReference type="ARBA" id="ARBA00004123"/>
    </source>
</evidence>
<dbReference type="GO" id="GO:0005829">
    <property type="term" value="C:cytosol"/>
    <property type="evidence" value="ECO:0007669"/>
    <property type="project" value="UniProtKB-SubCell"/>
</dbReference>
<dbReference type="EC" id="7.6.2.2" evidence="6"/>
<evidence type="ECO:0000256" key="2">
    <source>
        <dbReference type="ARBA" id="ARBA00004173"/>
    </source>
</evidence>
<feature type="domain" description="Rho-GAP" evidence="25">
    <location>
        <begin position="66"/>
        <end position="250"/>
    </location>
</feature>
<comment type="subcellular location">
    <subcellularLocation>
        <location evidence="3">Cell membrane</location>
        <topology evidence="3">Peripheral membrane protein</topology>
    </subcellularLocation>
    <subcellularLocation>
        <location evidence="5">Cytoplasm</location>
        <location evidence="5">Cytoskeleton</location>
        <location evidence="5">Spindle pole</location>
    </subcellularLocation>
    <subcellularLocation>
        <location evidence="4">Cytoplasm</location>
        <location evidence="4">Cytosol</location>
    </subcellularLocation>
    <subcellularLocation>
        <location evidence="2">Mitochondrion</location>
    </subcellularLocation>
    <subcellularLocation>
        <location evidence="1">Nucleus</location>
    </subcellularLocation>
</comment>
<evidence type="ECO:0000256" key="13">
    <source>
        <dbReference type="ARBA" id="ARBA00023128"/>
    </source>
</evidence>
<evidence type="ECO:0000256" key="10">
    <source>
        <dbReference type="ARBA" id="ARBA00022741"/>
    </source>
</evidence>
<evidence type="ECO:0000256" key="9">
    <source>
        <dbReference type="ARBA" id="ARBA00022490"/>
    </source>
</evidence>
<evidence type="ECO:0000256" key="16">
    <source>
        <dbReference type="ARBA" id="ARBA00023242"/>
    </source>
</evidence>
<dbReference type="InterPro" id="IPR000198">
    <property type="entry name" value="RhoGAP_dom"/>
</dbReference>
<dbReference type="InterPro" id="IPR039767">
    <property type="entry name" value="RALBP1"/>
</dbReference>
<dbReference type="OMA" id="LMHYKRL"/>
<dbReference type="PANTHER" id="PTHR12783">
    <property type="entry name" value="RALA BINDING PROTEIN 1 RALBP1"/>
    <property type="match status" value="1"/>
</dbReference>
<evidence type="ECO:0000256" key="23">
    <source>
        <dbReference type="SAM" id="Coils"/>
    </source>
</evidence>
<organism evidence="26 27">
    <name type="scientific">Eptatretus burgeri</name>
    <name type="common">Inshore hagfish</name>
    <dbReference type="NCBI Taxonomy" id="7764"/>
    <lineage>
        <taxon>Eukaryota</taxon>
        <taxon>Metazoa</taxon>
        <taxon>Chordata</taxon>
        <taxon>Craniata</taxon>
        <taxon>Vertebrata</taxon>
        <taxon>Cyclostomata</taxon>
        <taxon>Myxini</taxon>
        <taxon>Myxiniformes</taxon>
        <taxon>Myxinidae</taxon>
        <taxon>Eptatretinae</taxon>
        <taxon>Eptatretus</taxon>
    </lineage>
</organism>
<keyword evidence="8" id="KW-1003">Cell membrane</keyword>
<keyword evidence="14" id="KW-0472">Membrane</keyword>
<dbReference type="Gene3D" id="1.20.58.90">
    <property type="match status" value="1"/>
</dbReference>
<keyword evidence="13" id="KW-0496">Mitochondrion</keyword>
<dbReference type="InterPro" id="IPR008936">
    <property type="entry name" value="Rho_GTPase_activation_prot"/>
</dbReference>
<evidence type="ECO:0000256" key="18">
    <source>
        <dbReference type="ARBA" id="ARBA00034018"/>
    </source>
</evidence>
<dbReference type="EC" id="7.6.2.3" evidence="17"/>
<comment type="function">
    <text evidence="21">Could also function as a primary ATP-dependent active transporter for glutathione conjugates of electrophiles. May also actively catalyze the efflux of a wide range of substrates including xenobiotics like doxorubicin (DOX) contributing to cell multidrug resistance.</text>
</comment>
<dbReference type="GO" id="GO:0031267">
    <property type="term" value="F:small GTPase binding"/>
    <property type="evidence" value="ECO:0007669"/>
    <property type="project" value="InterPro"/>
</dbReference>
<dbReference type="FunFam" id="1.20.58.90:FF:000001">
    <property type="entry name" value="ralA-binding protein 1"/>
    <property type="match status" value="1"/>
</dbReference>
<dbReference type="GO" id="GO:0005524">
    <property type="term" value="F:ATP binding"/>
    <property type="evidence" value="ECO:0007669"/>
    <property type="project" value="UniProtKB-KW"/>
</dbReference>
<dbReference type="GO" id="GO:0005886">
    <property type="term" value="C:plasma membrane"/>
    <property type="evidence" value="ECO:0007669"/>
    <property type="project" value="UniProtKB-SubCell"/>
</dbReference>
<keyword evidence="23" id="KW-0175">Coiled coil</keyword>
<dbReference type="PANTHER" id="PTHR12783:SF5">
    <property type="entry name" value="RALA-BINDING PROTEIN 1"/>
    <property type="match status" value="1"/>
</dbReference>
<evidence type="ECO:0000313" key="27">
    <source>
        <dbReference type="Proteomes" id="UP000694388"/>
    </source>
</evidence>
<evidence type="ECO:0000256" key="6">
    <source>
        <dbReference type="ARBA" id="ARBA00012191"/>
    </source>
</evidence>
<evidence type="ECO:0000256" key="11">
    <source>
        <dbReference type="ARBA" id="ARBA00022840"/>
    </source>
</evidence>
<evidence type="ECO:0000256" key="14">
    <source>
        <dbReference type="ARBA" id="ARBA00023136"/>
    </source>
</evidence>
<evidence type="ECO:0000256" key="3">
    <source>
        <dbReference type="ARBA" id="ARBA00004202"/>
    </source>
</evidence>
<dbReference type="GO" id="GO:0005739">
    <property type="term" value="C:mitochondrion"/>
    <property type="evidence" value="ECO:0007669"/>
    <property type="project" value="UniProtKB-SubCell"/>
</dbReference>
<accession>A0A8C4N9B2</accession>
<evidence type="ECO:0000256" key="17">
    <source>
        <dbReference type="ARBA" id="ARBA00024220"/>
    </source>
</evidence>
<sequence length="612" mass="70786">MKTEMVQRGKENLRRRRNDTPVDVVKQLKKEKPKKKKKKVSLSAEECEWPQEEEVVRPRRRPIFGATLEEAVMRTALCDGIPLPAVCRECIDFVERNGLRCEGIYRVSGTKSKVDELRAAYDREETPVLDDYDAHSVASLLKQYLRELPNNLLTRELQPRFEEACARTTLDERLADCRRLLTALPSCRRVLLGWLFVHMERVLQYEADNKMSVQSISIVLHPTTQIGHRVLFTFFNFTKELFADVELKPVEHPLRWSQLANAPSFPEGQEHIKDEIKRQEFLLNRLHHDLQGGVKDPSKEERLWEVQRILTALKRKLREVKRQDSEQKIAQEIASLSKEDVSKDEMTDNEEEVINILLAQEDEVLTEQEELLAMEQLLRRKIAAEKEEIEWLQTEIVEIQSRQQQVRSETEEWSSESESESEDEEELQLILKELLRQNEELEIKSTHLNQAIHDEREALVELRVQIRRLKGPRGTPAVPMSLTLPAQVDLPKCDLAHPTDNSTPAKSDKSVESLGEGDDDRSSQRPSETSQESTEDSMKENRLMKDDPEEVQTLRETPKETKDSKESAKELHLQKEVENKEGLLCKDNAKDDTVKASTKDIAQPCIAMETEI</sequence>
<reference evidence="26" key="2">
    <citation type="submission" date="2025-09" db="UniProtKB">
        <authorList>
            <consortium name="Ensembl"/>
        </authorList>
    </citation>
    <scope>IDENTIFICATION</scope>
</reference>
<evidence type="ECO:0000256" key="4">
    <source>
        <dbReference type="ARBA" id="ARBA00004514"/>
    </source>
</evidence>
<feature type="region of interest" description="Disordered" evidence="24">
    <location>
        <begin position="493"/>
        <end position="575"/>
    </location>
</feature>
<keyword evidence="16" id="KW-0539">Nucleus</keyword>
<comment type="catalytic activity">
    <reaction evidence="19">
        <text>leukotriene C4(in) + ATP + H2O = leukotriene C4(out) + ADP + phosphate + H(+)</text>
        <dbReference type="Rhea" id="RHEA:38963"/>
        <dbReference type="ChEBI" id="CHEBI:15377"/>
        <dbReference type="ChEBI" id="CHEBI:15378"/>
        <dbReference type="ChEBI" id="CHEBI:30616"/>
        <dbReference type="ChEBI" id="CHEBI:43474"/>
        <dbReference type="ChEBI" id="CHEBI:57973"/>
        <dbReference type="ChEBI" id="CHEBI:456216"/>
    </reaction>
    <physiologicalReaction direction="left-to-right" evidence="19">
        <dbReference type="Rhea" id="RHEA:38964"/>
    </physiologicalReaction>
</comment>
<evidence type="ECO:0000256" key="20">
    <source>
        <dbReference type="ARBA" id="ARBA00048007"/>
    </source>
</evidence>
<evidence type="ECO:0000259" key="25">
    <source>
        <dbReference type="PROSITE" id="PS50238"/>
    </source>
</evidence>
<dbReference type="GO" id="GO:0005096">
    <property type="term" value="F:GTPase activator activity"/>
    <property type="evidence" value="ECO:0007669"/>
    <property type="project" value="UniProtKB-KW"/>
</dbReference>
<dbReference type="Gene3D" id="1.10.555.10">
    <property type="entry name" value="Rho GTPase activation protein"/>
    <property type="match status" value="1"/>
</dbReference>
<feature type="compositionally biased region" description="Basic and acidic residues" evidence="24">
    <location>
        <begin position="1"/>
        <end position="12"/>
    </location>
</feature>
<evidence type="ECO:0000256" key="21">
    <source>
        <dbReference type="ARBA" id="ARBA00053243"/>
    </source>
</evidence>
<proteinExistence type="predicted"/>
<keyword evidence="9" id="KW-0963">Cytoplasm</keyword>
<dbReference type="Ensembl" id="ENSEBUT00000003480.1">
    <property type="protein sequence ID" value="ENSEBUP00000003116.1"/>
    <property type="gene ID" value="ENSEBUG00000002302.1"/>
</dbReference>
<dbReference type="AlphaFoldDB" id="A0A8C4N9B2"/>
<keyword evidence="12" id="KW-1278">Translocase</keyword>
<evidence type="ECO:0000256" key="12">
    <source>
        <dbReference type="ARBA" id="ARBA00022967"/>
    </source>
</evidence>
<dbReference type="PROSITE" id="PS50238">
    <property type="entry name" value="RHOGAP"/>
    <property type="match status" value="1"/>
</dbReference>
<feature type="compositionally biased region" description="Basic residues" evidence="24">
    <location>
        <begin position="27"/>
        <end position="40"/>
    </location>
</feature>
<dbReference type="GeneTree" id="ENSGT00940000154639"/>
<dbReference type="Pfam" id="PF20924">
    <property type="entry name" value="RLIP76_Ral-bd"/>
    <property type="match status" value="1"/>
</dbReference>
<protein>
    <recommendedName>
        <fullName evidence="22">Dinitrophenyl S-glutathione ATPase</fullName>
        <ecNumber evidence="6">7.6.2.2</ecNumber>
        <ecNumber evidence="17">7.6.2.3</ecNumber>
    </recommendedName>
</protein>
<name>A0A8C4N9B2_EPTBU</name>
<dbReference type="GO" id="GO:0015431">
    <property type="term" value="F:ABC-type glutathione S-conjugate transporter activity"/>
    <property type="evidence" value="ECO:0007669"/>
    <property type="project" value="UniProtKB-EC"/>
</dbReference>
<dbReference type="SUPFAM" id="SSF48350">
    <property type="entry name" value="GTPase activation domain, GAP"/>
    <property type="match status" value="1"/>
</dbReference>
<dbReference type="GO" id="GO:0000922">
    <property type="term" value="C:spindle pole"/>
    <property type="evidence" value="ECO:0007669"/>
    <property type="project" value="UniProtKB-SubCell"/>
</dbReference>
<reference evidence="26" key="1">
    <citation type="submission" date="2025-08" db="UniProtKB">
        <authorList>
            <consortium name="Ensembl"/>
        </authorList>
    </citation>
    <scope>IDENTIFICATION</scope>
</reference>
<keyword evidence="11" id="KW-0067">ATP-binding</keyword>
<evidence type="ECO:0000256" key="19">
    <source>
        <dbReference type="ARBA" id="ARBA00047523"/>
    </source>
</evidence>
<dbReference type="GO" id="GO:0006897">
    <property type="term" value="P:endocytosis"/>
    <property type="evidence" value="ECO:0007669"/>
    <property type="project" value="TreeGrafter"/>
</dbReference>
<evidence type="ECO:0000256" key="5">
    <source>
        <dbReference type="ARBA" id="ARBA00004647"/>
    </source>
</evidence>